<keyword evidence="2" id="KW-1185">Reference proteome</keyword>
<dbReference type="OrthoDB" id="9813719at2"/>
<gene>
    <name evidence="1" type="ORF">SAMN04488134_106110</name>
</gene>
<evidence type="ECO:0000313" key="1">
    <source>
        <dbReference type="EMBL" id="SEO33301.1"/>
    </source>
</evidence>
<protein>
    <submittedName>
        <fullName evidence="1">Uncharacterized protein</fullName>
    </submittedName>
</protein>
<sequence>MFGEDRPYEEVDYKYSEKYKRELWNTSFGLQKTDGLKPSEYLISLSEEEVKGNKTYEEIGEELDKYYSSSDVDKETEEADKVSVRIAEGLSQPRPFQLNTRRLKQILMLD</sequence>
<dbReference type="EMBL" id="FODJ01000006">
    <property type="protein sequence ID" value="SEO33301.1"/>
    <property type="molecule type" value="Genomic_DNA"/>
</dbReference>
<reference evidence="1 2" key="1">
    <citation type="submission" date="2016-10" db="EMBL/GenBank/DDBJ databases">
        <authorList>
            <person name="de Groot N.N."/>
        </authorList>
    </citation>
    <scope>NUCLEOTIDE SEQUENCE [LARGE SCALE GENOMIC DNA]</scope>
    <source>
        <strain evidence="1 2">CGMCC 1.10434</strain>
    </source>
</reference>
<name>A0A1H8NUM4_9BACI</name>
<accession>A0A1H8NUM4</accession>
<dbReference type="Proteomes" id="UP000199300">
    <property type="component" value="Unassembled WGS sequence"/>
</dbReference>
<dbReference type="RefSeq" id="WP_091497456.1">
    <property type="nucleotide sequence ID" value="NZ_FODJ01000006.1"/>
</dbReference>
<proteinExistence type="predicted"/>
<evidence type="ECO:0000313" key="2">
    <source>
        <dbReference type="Proteomes" id="UP000199300"/>
    </source>
</evidence>
<organism evidence="1 2">
    <name type="scientific">Amphibacillus marinus</name>
    <dbReference type="NCBI Taxonomy" id="872970"/>
    <lineage>
        <taxon>Bacteria</taxon>
        <taxon>Bacillati</taxon>
        <taxon>Bacillota</taxon>
        <taxon>Bacilli</taxon>
        <taxon>Bacillales</taxon>
        <taxon>Bacillaceae</taxon>
        <taxon>Amphibacillus</taxon>
    </lineage>
</organism>
<dbReference type="AlphaFoldDB" id="A0A1H8NUM4"/>